<evidence type="ECO:0000313" key="2">
    <source>
        <dbReference type="Proteomes" id="UP000475249"/>
    </source>
</evidence>
<proteinExistence type="predicted"/>
<name>A0A6L9E8X5_9FLAO</name>
<dbReference type="RefSeq" id="WP_161433977.1">
    <property type="nucleotide sequence ID" value="NZ_WXYO01000001.1"/>
</dbReference>
<dbReference type="EMBL" id="WXYO01000001">
    <property type="protein sequence ID" value="NAS11041.1"/>
    <property type="molecule type" value="Genomic_DNA"/>
</dbReference>
<sequence>MTTYIAQFTAKHRIIQIEQNSIFIWRQEGGEIDETLLSDKITRESSVHFYQLVAGKGYEIASNDISVTVWKTEPFAG</sequence>
<comment type="caution">
    <text evidence="1">The sequence shown here is derived from an EMBL/GenBank/DDBJ whole genome shotgun (WGS) entry which is preliminary data.</text>
</comment>
<keyword evidence="2" id="KW-1185">Reference proteome</keyword>
<dbReference type="AlphaFoldDB" id="A0A6L9E8X5"/>
<organism evidence="1 2">
    <name type="scientific">Poritiphilus flavus</name>
    <dbReference type="NCBI Taxonomy" id="2697053"/>
    <lineage>
        <taxon>Bacteria</taxon>
        <taxon>Pseudomonadati</taxon>
        <taxon>Bacteroidota</taxon>
        <taxon>Flavobacteriia</taxon>
        <taxon>Flavobacteriales</taxon>
        <taxon>Flavobacteriaceae</taxon>
        <taxon>Poritiphilus</taxon>
    </lineage>
</organism>
<gene>
    <name evidence="1" type="ORF">GTQ38_03440</name>
</gene>
<evidence type="ECO:0000313" key="1">
    <source>
        <dbReference type="EMBL" id="NAS11041.1"/>
    </source>
</evidence>
<accession>A0A6L9E8X5</accession>
<protein>
    <submittedName>
        <fullName evidence="1">GTP-binding protein LepA</fullName>
    </submittedName>
</protein>
<reference evidence="1 2" key="1">
    <citation type="submission" date="2020-01" db="EMBL/GenBank/DDBJ databases">
        <title>Bacteria diversity of Porities sp.</title>
        <authorList>
            <person name="Wang G."/>
        </authorList>
    </citation>
    <scope>NUCLEOTIDE SEQUENCE [LARGE SCALE GENOMIC DNA]</scope>
    <source>
        <strain evidence="1 2">R33</strain>
    </source>
</reference>
<dbReference type="Proteomes" id="UP000475249">
    <property type="component" value="Unassembled WGS sequence"/>
</dbReference>